<sequence>MSTTIEWSARDIVTLRGQNYVAIAAFCLMLYDHLLTLDVEVNLVWPAPLSLVKVLFLWNRYITPCTYIFTVYMMSGLMTPPTDPNLWYQFSYEFFLPSLTLEGISVNGIGAALMLLSVYALYNRHKGMLIMLSFLLALELLGSVIAGAFGVIGVSNDMFYIDEIHGCVFTQHKSWPFIVFLFMMLFDIVIFYLVARKTWHYAKTINAHRALIGVLLFDAVGYFVVMIAAEFLNIIAYTRFPASEQPHRS</sequence>
<evidence type="ECO:0000256" key="1">
    <source>
        <dbReference type="SAM" id="Phobius"/>
    </source>
</evidence>
<dbReference type="AlphaFoldDB" id="M5G4S2"/>
<keyword evidence="4" id="KW-1185">Reference proteome</keyword>
<dbReference type="OrthoDB" id="2638860at2759"/>
<dbReference type="RefSeq" id="XP_040625635.1">
    <property type="nucleotide sequence ID" value="XM_040770595.1"/>
</dbReference>
<dbReference type="Proteomes" id="UP000030653">
    <property type="component" value="Unassembled WGS sequence"/>
</dbReference>
<dbReference type="InterPro" id="IPR045340">
    <property type="entry name" value="DUF6533"/>
</dbReference>
<keyword evidence="1" id="KW-1133">Transmembrane helix</keyword>
<protein>
    <recommendedName>
        <fullName evidence="2">DUF6533 domain-containing protein</fullName>
    </recommendedName>
</protein>
<feature type="transmembrane region" description="Helical" evidence="1">
    <location>
        <begin position="51"/>
        <end position="74"/>
    </location>
</feature>
<keyword evidence="1" id="KW-0472">Membrane</keyword>
<organism evidence="3 4">
    <name type="scientific">Dacryopinax primogenitus (strain DJM 731)</name>
    <name type="common">Brown rot fungus</name>
    <dbReference type="NCBI Taxonomy" id="1858805"/>
    <lineage>
        <taxon>Eukaryota</taxon>
        <taxon>Fungi</taxon>
        <taxon>Dikarya</taxon>
        <taxon>Basidiomycota</taxon>
        <taxon>Agaricomycotina</taxon>
        <taxon>Dacrymycetes</taxon>
        <taxon>Dacrymycetales</taxon>
        <taxon>Dacrymycetaceae</taxon>
        <taxon>Dacryopinax</taxon>
    </lineage>
</organism>
<feature type="transmembrane region" description="Helical" evidence="1">
    <location>
        <begin position="215"/>
        <end position="237"/>
    </location>
</feature>
<proteinExistence type="predicted"/>
<dbReference type="GeneID" id="63685657"/>
<evidence type="ECO:0000313" key="4">
    <source>
        <dbReference type="Proteomes" id="UP000030653"/>
    </source>
</evidence>
<dbReference type="HOGENOM" id="CLU_035509_7_3_1"/>
<dbReference type="EMBL" id="JH795872">
    <property type="protein sequence ID" value="EJT98737.1"/>
    <property type="molecule type" value="Genomic_DNA"/>
</dbReference>
<reference evidence="3 4" key="1">
    <citation type="journal article" date="2012" name="Science">
        <title>The Paleozoic origin of enzymatic lignin decomposition reconstructed from 31 fungal genomes.</title>
        <authorList>
            <person name="Floudas D."/>
            <person name="Binder M."/>
            <person name="Riley R."/>
            <person name="Barry K."/>
            <person name="Blanchette R.A."/>
            <person name="Henrissat B."/>
            <person name="Martinez A.T."/>
            <person name="Otillar R."/>
            <person name="Spatafora J.W."/>
            <person name="Yadav J.S."/>
            <person name="Aerts A."/>
            <person name="Benoit I."/>
            <person name="Boyd A."/>
            <person name="Carlson A."/>
            <person name="Copeland A."/>
            <person name="Coutinho P.M."/>
            <person name="de Vries R.P."/>
            <person name="Ferreira P."/>
            <person name="Findley K."/>
            <person name="Foster B."/>
            <person name="Gaskell J."/>
            <person name="Glotzer D."/>
            <person name="Gorecki P."/>
            <person name="Heitman J."/>
            <person name="Hesse C."/>
            <person name="Hori C."/>
            <person name="Igarashi K."/>
            <person name="Jurgens J.A."/>
            <person name="Kallen N."/>
            <person name="Kersten P."/>
            <person name="Kohler A."/>
            <person name="Kuees U."/>
            <person name="Kumar T.K.A."/>
            <person name="Kuo A."/>
            <person name="LaButti K."/>
            <person name="Larrondo L.F."/>
            <person name="Lindquist E."/>
            <person name="Ling A."/>
            <person name="Lombard V."/>
            <person name="Lucas S."/>
            <person name="Lundell T."/>
            <person name="Martin R."/>
            <person name="McLaughlin D.J."/>
            <person name="Morgenstern I."/>
            <person name="Morin E."/>
            <person name="Murat C."/>
            <person name="Nagy L.G."/>
            <person name="Nolan M."/>
            <person name="Ohm R.A."/>
            <person name="Patyshakuliyeva A."/>
            <person name="Rokas A."/>
            <person name="Ruiz-Duenas F.J."/>
            <person name="Sabat G."/>
            <person name="Salamov A."/>
            <person name="Samejima M."/>
            <person name="Schmutz J."/>
            <person name="Slot J.C."/>
            <person name="St John F."/>
            <person name="Stenlid J."/>
            <person name="Sun H."/>
            <person name="Sun S."/>
            <person name="Syed K."/>
            <person name="Tsang A."/>
            <person name="Wiebenga A."/>
            <person name="Young D."/>
            <person name="Pisabarro A."/>
            <person name="Eastwood D.C."/>
            <person name="Martin F."/>
            <person name="Cullen D."/>
            <person name="Grigoriev I.V."/>
            <person name="Hibbett D.S."/>
        </authorList>
    </citation>
    <scope>NUCLEOTIDE SEQUENCE [LARGE SCALE GENOMIC DNA]</scope>
    <source>
        <strain evidence="3 4">DJM-731 SS1</strain>
    </source>
</reference>
<feature type="transmembrane region" description="Helical" evidence="1">
    <location>
        <begin position="94"/>
        <end position="122"/>
    </location>
</feature>
<feature type="transmembrane region" description="Helical" evidence="1">
    <location>
        <begin position="174"/>
        <end position="194"/>
    </location>
</feature>
<gene>
    <name evidence="3" type="ORF">DACRYDRAFT_118528</name>
</gene>
<keyword evidence="1" id="KW-0812">Transmembrane</keyword>
<feature type="domain" description="DUF6533" evidence="2">
    <location>
        <begin position="20"/>
        <end position="64"/>
    </location>
</feature>
<evidence type="ECO:0000259" key="2">
    <source>
        <dbReference type="Pfam" id="PF20151"/>
    </source>
</evidence>
<dbReference type="Pfam" id="PF20151">
    <property type="entry name" value="DUF6533"/>
    <property type="match status" value="1"/>
</dbReference>
<name>M5G4S2_DACPD</name>
<feature type="transmembrane region" description="Helical" evidence="1">
    <location>
        <begin position="129"/>
        <end position="154"/>
    </location>
</feature>
<accession>M5G4S2</accession>
<evidence type="ECO:0000313" key="3">
    <source>
        <dbReference type="EMBL" id="EJT98737.1"/>
    </source>
</evidence>
<dbReference type="STRING" id="1858805.M5G4S2"/>